<keyword evidence="1" id="KW-1133">Transmembrane helix</keyword>
<dbReference type="AlphaFoldDB" id="A0A540W403"/>
<dbReference type="OrthoDB" id="3867807at2"/>
<evidence type="ECO:0000313" key="3">
    <source>
        <dbReference type="Proteomes" id="UP000319103"/>
    </source>
</evidence>
<evidence type="ECO:0000313" key="2">
    <source>
        <dbReference type="EMBL" id="TQF03761.1"/>
    </source>
</evidence>
<feature type="transmembrane region" description="Helical" evidence="1">
    <location>
        <begin position="12"/>
        <end position="34"/>
    </location>
</feature>
<evidence type="ECO:0000256" key="1">
    <source>
        <dbReference type="SAM" id="Phobius"/>
    </source>
</evidence>
<reference evidence="2 3" key="1">
    <citation type="submission" date="2019-06" db="EMBL/GenBank/DDBJ databases">
        <title>Description of Kitasatospora acidophila sp. nov. isolated from pine grove soil, and reclassification of Streptomyces novaecaesareae to Kitasatospora novaeceasareae comb. nov.</title>
        <authorList>
            <person name="Kim M.J."/>
        </authorList>
    </citation>
    <scope>NUCLEOTIDE SEQUENCE [LARGE SCALE GENOMIC DNA]</scope>
    <source>
        <strain evidence="2 3">MMS16-CNU292</strain>
    </source>
</reference>
<accession>A0A540W403</accession>
<dbReference type="RefSeq" id="WP_141634371.1">
    <property type="nucleotide sequence ID" value="NZ_VIGB01000003.1"/>
</dbReference>
<gene>
    <name evidence="2" type="ORF">E6W39_17885</name>
</gene>
<organism evidence="2 3">
    <name type="scientific">Kitasatospora acidiphila</name>
    <dbReference type="NCBI Taxonomy" id="2567942"/>
    <lineage>
        <taxon>Bacteria</taxon>
        <taxon>Bacillati</taxon>
        <taxon>Actinomycetota</taxon>
        <taxon>Actinomycetes</taxon>
        <taxon>Kitasatosporales</taxon>
        <taxon>Streptomycetaceae</taxon>
        <taxon>Kitasatospora</taxon>
    </lineage>
</organism>
<comment type="caution">
    <text evidence="2">The sequence shown here is derived from an EMBL/GenBank/DDBJ whole genome shotgun (WGS) entry which is preliminary data.</text>
</comment>
<proteinExistence type="predicted"/>
<keyword evidence="1" id="KW-0472">Membrane</keyword>
<sequence>MSDGPEKKRRKWSWALVAVLMPVALVGGGCWLLNDHPVVSRATAMAELDSAVDGSLGAINPPLSSASLGSYDVAPDVQFTIDLTLKKTGTASFSRQQVVLTDIVPAKFATFREQEEKYWRSHGYTDIHEKTETTMGGHQHYLLSATSPAGVRIAVTLGHPDRASADVMAIVDWVEFSKGGTGRARSRPGPRSAS</sequence>
<dbReference type="EMBL" id="VIGB01000003">
    <property type="protein sequence ID" value="TQF03761.1"/>
    <property type="molecule type" value="Genomic_DNA"/>
</dbReference>
<protein>
    <submittedName>
        <fullName evidence="2">Uncharacterized protein</fullName>
    </submittedName>
</protein>
<dbReference type="PROSITE" id="PS51257">
    <property type="entry name" value="PROKAR_LIPOPROTEIN"/>
    <property type="match status" value="1"/>
</dbReference>
<name>A0A540W403_9ACTN</name>
<keyword evidence="3" id="KW-1185">Reference proteome</keyword>
<dbReference type="Proteomes" id="UP000319103">
    <property type="component" value="Unassembled WGS sequence"/>
</dbReference>
<keyword evidence="1" id="KW-0812">Transmembrane</keyword>